<dbReference type="AlphaFoldDB" id="A0A9P9EG72"/>
<dbReference type="OrthoDB" id="2951834at2759"/>
<dbReference type="Proteomes" id="UP000700596">
    <property type="component" value="Unassembled WGS sequence"/>
</dbReference>
<feature type="compositionally biased region" description="Low complexity" evidence="1">
    <location>
        <begin position="1"/>
        <end position="11"/>
    </location>
</feature>
<dbReference type="Pfam" id="PF24864">
    <property type="entry name" value="DUF7730"/>
    <property type="match status" value="1"/>
</dbReference>
<evidence type="ECO:0000259" key="2">
    <source>
        <dbReference type="Pfam" id="PF24864"/>
    </source>
</evidence>
<name>A0A9P9EG72_9PLEO</name>
<proteinExistence type="predicted"/>
<comment type="caution">
    <text evidence="3">The sequence shown here is derived from an EMBL/GenBank/DDBJ whole genome shotgun (WGS) entry which is preliminary data.</text>
</comment>
<feature type="compositionally biased region" description="Basic and acidic residues" evidence="1">
    <location>
        <begin position="65"/>
        <end position="77"/>
    </location>
</feature>
<feature type="region of interest" description="Disordered" evidence="1">
    <location>
        <begin position="1"/>
        <end position="77"/>
    </location>
</feature>
<dbReference type="PANTHER" id="PTHR42085:SF7">
    <property type="entry name" value="F-BOX DOMAIN-CONTAINING PROTEIN"/>
    <property type="match status" value="1"/>
</dbReference>
<evidence type="ECO:0000313" key="3">
    <source>
        <dbReference type="EMBL" id="KAH7136001.1"/>
    </source>
</evidence>
<gene>
    <name evidence="3" type="ORF">B0J11DRAFT_176498</name>
</gene>
<dbReference type="InterPro" id="IPR056632">
    <property type="entry name" value="DUF7730"/>
</dbReference>
<evidence type="ECO:0000256" key="1">
    <source>
        <dbReference type="SAM" id="MobiDB-lite"/>
    </source>
</evidence>
<feature type="compositionally biased region" description="Basic and acidic residues" evidence="1">
    <location>
        <begin position="46"/>
        <end position="58"/>
    </location>
</feature>
<dbReference type="PANTHER" id="PTHR42085">
    <property type="entry name" value="F-BOX DOMAIN-CONTAINING PROTEIN"/>
    <property type="match status" value="1"/>
</dbReference>
<feature type="region of interest" description="Disordered" evidence="1">
    <location>
        <begin position="123"/>
        <end position="148"/>
    </location>
</feature>
<accession>A0A9P9EG72</accession>
<feature type="domain" description="DUF7730" evidence="2">
    <location>
        <begin position="95"/>
        <end position="211"/>
    </location>
</feature>
<keyword evidence="4" id="KW-1185">Reference proteome</keyword>
<evidence type="ECO:0000313" key="4">
    <source>
        <dbReference type="Proteomes" id="UP000700596"/>
    </source>
</evidence>
<reference evidence="3" key="1">
    <citation type="journal article" date="2021" name="Nat. Commun.">
        <title>Genetic determinants of endophytism in the Arabidopsis root mycobiome.</title>
        <authorList>
            <person name="Mesny F."/>
            <person name="Miyauchi S."/>
            <person name="Thiergart T."/>
            <person name="Pickel B."/>
            <person name="Atanasova L."/>
            <person name="Karlsson M."/>
            <person name="Huettel B."/>
            <person name="Barry K.W."/>
            <person name="Haridas S."/>
            <person name="Chen C."/>
            <person name="Bauer D."/>
            <person name="Andreopoulos W."/>
            <person name="Pangilinan J."/>
            <person name="LaButti K."/>
            <person name="Riley R."/>
            <person name="Lipzen A."/>
            <person name="Clum A."/>
            <person name="Drula E."/>
            <person name="Henrissat B."/>
            <person name="Kohler A."/>
            <person name="Grigoriev I.V."/>
            <person name="Martin F.M."/>
            <person name="Hacquard S."/>
        </authorList>
    </citation>
    <scope>NUCLEOTIDE SEQUENCE</scope>
    <source>
        <strain evidence="3">MPI-CAGE-CH-0243</strain>
    </source>
</reference>
<sequence length="318" mass="36072">MRASTPSSTNRRSPRLCQHHAPSALQPPPAKRRKISRSSRAFCTSVERETPAADKNEEASVTTTTEKHEEASADITTEKPKQTEALANVKRAFPFMDLPAELRVHVYRMALFRDEPLLLHLPQKPTEESDDEVSQRARTRARFKSSDTPALSRPSYDINVALLRTSQLVYKEARQVLYGDNKFILNIESGTYTLSTLHQRNRSLIKSVALTIPSHHDILDCFADVVRLGLRYCWGLKRLTITLPSSFRGDDTTIAPGATNVYANAFHILRWLPKGCQIAIEGNVSDSIRKVVADEGRLLYVLDEKDYLKRQHQMPERH</sequence>
<protein>
    <recommendedName>
        <fullName evidence="2">DUF7730 domain-containing protein</fullName>
    </recommendedName>
</protein>
<organism evidence="3 4">
    <name type="scientific">Dendryphion nanum</name>
    <dbReference type="NCBI Taxonomy" id="256645"/>
    <lineage>
        <taxon>Eukaryota</taxon>
        <taxon>Fungi</taxon>
        <taxon>Dikarya</taxon>
        <taxon>Ascomycota</taxon>
        <taxon>Pezizomycotina</taxon>
        <taxon>Dothideomycetes</taxon>
        <taxon>Pleosporomycetidae</taxon>
        <taxon>Pleosporales</taxon>
        <taxon>Torulaceae</taxon>
        <taxon>Dendryphion</taxon>
    </lineage>
</organism>
<dbReference type="EMBL" id="JAGMWT010000002">
    <property type="protein sequence ID" value="KAH7136001.1"/>
    <property type="molecule type" value="Genomic_DNA"/>
</dbReference>
<dbReference type="InterPro" id="IPR038883">
    <property type="entry name" value="AN11006-like"/>
</dbReference>